<dbReference type="PROSITE" id="PS51257">
    <property type="entry name" value="PROKAR_LIPOPROTEIN"/>
    <property type="match status" value="1"/>
</dbReference>
<gene>
    <name evidence="1" type="ORF">MNBD_DELTA04-222</name>
</gene>
<dbReference type="AlphaFoldDB" id="A0A3B0VJ77"/>
<organism evidence="1">
    <name type="scientific">hydrothermal vent metagenome</name>
    <dbReference type="NCBI Taxonomy" id="652676"/>
    <lineage>
        <taxon>unclassified sequences</taxon>
        <taxon>metagenomes</taxon>
        <taxon>ecological metagenomes</taxon>
    </lineage>
</organism>
<name>A0A3B0VJ77_9ZZZZ</name>
<dbReference type="NCBIfam" id="TIGR02722">
    <property type="entry name" value="lp"/>
    <property type="match status" value="1"/>
</dbReference>
<keyword evidence="1" id="KW-0449">Lipoprotein</keyword>
<sequence>MKIMDRIKMMIMFLSVIFFITGCATEQPRHINSQRSEGIKVTTLGLDYQDFREVSTKAVQSMLKSGALNKRGGGRYVLAISTFINDTTQRIDMDQLTKSIRIALLQSGKVVTTSAIRAGGAEDTMSYEARKLRNSNEFNQRTVAKKGQMIAPDYSLSGQIIQRNVTLSNGDAEVNYYFQLTLTDIKTGLAYWEGQTVIGKVGSGKTVNW</sequence>
<accession>A0A3B0VJ77</accession>
<dbReference type="Pfam" id="PF13036">
    <property type="entry name" value="LpoB"/>
    <property type="match status" value="1"/>
</dbReference>
<proteinExistence type="predicted"/>
<protein>
    <submittedName>
        <fullName evidence="1">Putative lipoprotein</fullName>
    </submittedName>
</protein>
<dbReference type="EMBL" id="UOEY01000059">
    <property type="protein sequence ID" value="VAW38387.1"/>
    <property type="molecule type" value="Genomic_DNA"/>
</dbReference>
<dbReference type="Gene3D" id="3.40.50.10610">
    <property type="entry name" value="ABC-type transport auxiliary lipoprotein component"/>
    <property type="match status" value="1"/>
</dbReference>
<evidence type="ECO:0000313" key="1">
    <source>
        <dbReference type="EMBL" id="VAW38387.1"/>
    </source>
</evidence>
<reference evidence="1" key="1">
    <citation type="submission" date="2018-06" db="EMBL/GenBank/DDBJ databases">
        <authorList>
            <person name="Zhirakovskaya E."/>
        </authorList>
    </citation>
    <scope>NUCLEOTIDE SEQUENCE</scope>
</reference>
<dbReference type="InterPro" id="IPR014094">
    <property type="entry name" value="LpoB"/>
</dbReference>